<keyword evidence="11" id="KW-1185">Reference proteome</keyword>
<comment type="caution">
    <text evidence="10">The sequence shown here is derived from an EMBL/GenBank/DDBJ whole genome shotgun (WGS) entry which is preliminary data.</text>
</comment>
<evidence type="ECO:0000256" key="3">
    <source>
        <dbReference type="ARBA" id="ARBA00022019"/>
    </source>
</evidence>
<keyword evidence="6" id="KW-0539">Nucleus</keyword>
<keyword evidence="5" id="KW-0498">Mitosis</keyword>
<evidence type="ECO:0000256" key="2">
    <source>
        <dbReference type="ARBA" id="ARBA00008029"/>
    </source>
</evidence>
<feature type="region of interest" description="Disordered" evidence="9">
    <location>
        <begin position="282"/>
        <end position="312"/>
    </location>
</feature>
<dbReference type="PANTHER" id="PTHR23168:SF0">
    <property type="entry name" value="MITOTIC SPINDLE ASSEMBLY CHECKPOINT PROTEIN MAD1"/>
    <property type="match status" value="1"/>
</dbReference>
<dbReference type="Pfam" id="PF05557">
    <property type="entry name" value="MAD"/>
    <property type="match status" value="1"/>
</dbReference>
<comment type="subcellular location">
    <subcellularLocation>
        <location evidence="1">Nucleus</location>
    </subcellularLocation>
</comment>
<evidence type="ECO:0000256" key="9">
    <source>
        <dbReference type="SAM" id="MobiDB-lite"/>
    </source>
</evidence>
<keyword evidence="8" id="KW-0175">Coiled coil</keyword>
<evidence type="ECO:0000313" key="10">
    <source>
        <dbReference type="EMBL" id="KAK7206607.1"/>
    </source>
</evidence>
<feature type="coiled-coil region" evidence="8">
    <location>
        <begin position="106"/>
        <end position="133"/>
    </location>
</feature>
<dbReference type="GeneID" id="90034901"/>
<name>A0ABR1FA04_9ASCO</name>
<evidence type="ECO:0000256" key="5">
    <source>
        <dbReference type="ARBA" id="ARBA00022776"/>
    </source>
</evidence>
<sequence length="535" mass="61254">MKNTSLSTAVEELTEQLAAVQSRSQQSHLRVNELEDENEKLALENKSLKSKTEELSNLSTLESQLSAQIALTKSLESKLHIITPELTSLRESHKKFKFIQEEKTLLEARLKLMEDLRRQVADAELEAANLRQESARWAAFMETEDAFHSPEDVMRALNNERAERLALLDKVGRLEAELAAREAGLEGDARELADIESQVTSLQETIARNAKAMARLERQKALAAKESEFLREQLKSFDTEETVFMQGNFDAQKNKRIENLEKLLAEEKEEIDRLTTELAAFDKKDKQASDTSTPRKRARSQEDGVEHDERIGELLRRNRQLQDDYTKLVKNEETAKNEIRQLQNKLKTLESTAAVQSRVLQLRDNPAARDQAIKKSMLDALRAENNSLLAQLENRREDIGQVVSINTLDRVKLEIKEMEREVAEKEKRIRRMKEIWSAKSVEFREAVYSLLGYKLDFLANNKVRATSMFASSDDESFTFDPAAGTMKMGGRPDSPFAQECANLITFWVQERREIPCFLAALNLELYDKTTKAARF</sequence>
<accession>A0ABR1FA04</accession>
<dbReference type="Gene3D" id="3.30.457.60">
    <property type="match status" value="1"/>
</dbReference>
<comment type="similarity">
    <text evidence="2">Belongs to the MAD1 family.</text>
</comment>
<evidence type="ECO:0000256" key="7">
    <source>
        <dbReference type="ARBA" id="ARBA00023306"/>
    </source>
</evidence>
<keyword evidence="7" id="KW-0131">Cell cycle</keyword>
<dbReference type="PANTHER" id="PTHR23168">
    <property type="entry name" value="MITOTIC SPINDLE ASSEMBLY CHECKPOINT PROTEIN MAD1 MITOTIC ARREST DEFICIENT-LIKE PROTEIN 1"/>
    <property type="match status" value="1"/>
</dbReference>
<feature type="coiled-coil region" evidence="8">
    <location>
        <begin position="3"/>
        <end position="58"/>
    </location>
</feature>
<dbReference type="InterPro" id="IPR008672">
    <property type="entry name" value="Mad1"/>
</dbReference>
<dbReference type="Gene3D" id="6.10.250.90">
    <property type="match status" value="1"/>
</dbReference>
<feature type="compositionally biased region" description="Basic and acidic residues" evidence="9">
    <location>
        <begin position="299"/>
        <end position="312"/>
    </location>
</feature>
<protein>
    <recommendedName>
        <fullName evidence="3">Spindle assembly checkpoint component MAD1</fullName>
    </recommendedName>
</protein>
<evidence type="ECO:0000256" key="4">
    <source>
        <dbReference type="ARBA" id="ARBA00022618"/>
    </source>
</evidence>
<evidence type="ECO:0000313" key="11">
    <source>
        <dbReference type="Proteomes" id="UP001498771"/>
    </source>
</evidence>
<keyword evidence="4" id="KW-0132">Cell division</keyword>
<evidence type="ECO:0000256" key="8">
    <source>
        <dbReference type="SAM" id="Coils"/>
    </source>
</evidence>
<dbReference type="EMBL" id="JBBJBU010000002">
    <property type="protein sequence ID" value="KAK7206607.1"/>
    <property type="molecule type" value="Genomic_DNA"/>
</dbReference>
<gene>
    <name evidence="10" type="ORF">BZA70DRAFT_108465</name>
</gene>
<evidence type="ECO:0000256" key="6">
    <source>
        <dbReference type="ARBA" id="ARBA00023242"/>
    </source>
</evidence>
<dbReference type="Gene3D" id="1.20.5.170">
    <property type="match status" value="1"/>
</dbReference>
<reference evidence="10 11" key="1">
    <citation type="submission" date="2024-03" db="EMBL/GenBank/DDBJ databases">
        <title>Genome-scale model development and genomic sequencing of the oleaginous clade Lipomyces.</title>
        <authorList>
            <consortium name="Lawrence Berkeley National Laboratory"/>
            <person name="Czajka J.J."/>
            <person name="Han Y."/>
            <person name="Kim J."/>
            <person name="Mondo S.J."/>
            <person name="Hofstad B.A."/>
            <person name="Robles A."/>
            <person name="Haridas S."/>
            <person name="Riley R."/>
            <person name="LaButti K."/>
            <person name="Pangilinan J."/>
            <person name="Andreopoulos W."/>
            <person name="Lipzen A."/>
            <person name="Yan J."/>
            <person name="Wang M."/>
            <person name="Ng V."/>
            <person name="Grigoriev I.V."/>
            <person name="Spatafora J.W."/>
            <person name="Magnuson J.K."/>
            <person name="Baker S.E."/>
            <person name="Pomraning K.R."/>
        </authorList>
    </citation>
    <scope>NUCLEOTIDE SEQUENCE [LARGE SCALE GENOMIC DNA]</scope>
    <source>
        <strain evidence="10 11">Phaff 52-87</strain>
    </source>
</reference>
<evidence type="ECO:0000256" key="1">
    <source>
        <dbReference type="ARBA" id="ARBA00004123"/>
    </source>
</evidence>
<dbReference type="Proteomes" id="UP001498771">
    <property type="component" value="Unassembled WGS sequence"/>
</dbReference>
<proteinExistence type="inferred from homology"/>
<organism evidence="10 11">
    <name type="scientific">Myxozyma melibiosi</name>
    <dbReference type="NCBI Taxonomy" id="54550"/>
    <lineage>
        <taxon>Eukaryota</taxon>
        <taxon>Fungi</taxon>
        <taxon>Dikarya</taxon>
        <taxon>Ascomycota</taxon>
        <taxon>Saccharomycotina</taxon>
        <taxon>Lipomycetes</taxon>
        <taxon>Lipomycetales</taxon>
        <taxon>Lipomycetaceae</taxon>
        <taxon>Myxozyma</taxon>
    </lineage>
</organism>
<dbReference type="RefSeq" id="XP_064769640.1">
    <property type="nucleotide sequence ID" value="XM_064909389.1"/>
</dbReference>